<comment type="subcellular location">
    <subcellularLocation>
        <location evidence="1">Membrane</location>
        <topology evidence="1">Single-pass type IV membrane protein</topology>
    </subcellularLocation>
</comment>
<dbReference type="GO" id="GO:0061817">
    <property type="term" value="P:endoplasmic reticulum-plasma membrane tethering"/>
    <property type="evidence" value="ECO:0007669"/>
    <property type="project" value="TreeGrafter"/>
</dbReference>
<dbReference type="InParanoid" id="A0A2R6RR01"/>
<evidence type="ECO:0000256" key="1">
    <source>
        <dbReference type="ARBA" id="ARBA00004211"/>
    </source>
</evidence>
<evidence type="ECO:0000256" key="7">
    <source>
        <dbReference type="SAM" id="MobiDB-lite"/>
    </source>
</evidence>
<evidence type="ECO:0000256" key="6">
    <source>
        <dbReference type="SAM" id="Coils"/>
    </source>
</evidence>
<dbReference type="PIRSF" id="PIRSF019693">
    <property type="entry name" value="VAMP-associated"/>
    <property type="match status" value="1"/>
</dbReference>
<dbReference type="OMA" id="VELWICD"/>
<dbReference type="STRING" id="1590841.A0A2R6RR01"/>
<evidence type="ECO:0000256" key="8">
    <source>
        <dbReference type="SAM" id="Phobius"/>
    </source>
</evidence>
<name>A0A2R6RR01_ACTCC</name>
<dbReference type="InterPro" id="IPR008962">
    <property type="entry name" value="PapD-like_sf"/>
</dbReference>
<dbReference type="PANTHER" id="PTHR10809:SF6">
    <property type="entry name" value="AT11025P-RELATED"/>
    <property type="match status" value="1"/>
</dbReference>
<feature type="compositionally biased region" description="Low complexity" evidence="7">
    <location>
        <begin position="142"/>
        <end position="151"/>
    </location>
</feature>
<dbReference type="GO" id="GO:0005886">
    <property type="term" value="C:plasma membrane"/>
    <property type="evidence" value="ECO:0007669"/>
    <property type="project" value="TreeGrafter"/>
</dbReference>
<keyword evidence="5 8" id="KW-0472">Membrane</keyword>
<protein>
    <submittedName>
        <fullName evidence="10">Vesicle-associated protein 1-2, N-terminally processed like</fullName>
    </submittedName>
</protein>
<reference evidence="10 11" key="1">
    <citation type="submission" date="2017-07" db="EMBL/GenBank/DDBJ databases">
        <title>An improved, manually edited Actinidia chinensis var. chinensis (kiwifruit) genome highlights the challenges associated with draft genomes and gene prediction in plants.</title>
        <authorList>
            <person name="Pilkington S."/>
            <person name="Crowhurst R."/>
            <person name="Hilario E."/>
            <person name="Nardozza S."/>
            <person name="Fraser L."/>
            <person name="Peng Y."/>
            <person name="Gunaseelan K."/>
            <person name="Simpson R."/>
            <person name="Tahir J."/>
            <person name="Deroles S."/>
            <person name="Templeton K."/>
            <person name="Luo Z."/>
            <person name="Davy M."/>
            <person name="Cheng C."/>
            <person name="Mcneilage M."/>
            <person name="Scaglione D."/>
            <person name="Liu Y."/>
            <person name="Zhang Q."/>
            <person name="Datson P."/>
            <person name="De Silva N."/>
            <person name="Gardiner S."/>
            <person name="Bassett H."/>
            <person name="Chagne D."/>
            <person name="Mccallum J."/>
            <person name="Dzierzon H."/>
            <person name="Deng C."/>
            <person name="Wang Y.-Y."/>
            <person name="Barron N."/>
            <person name="Manako K."/>
            <person name="Bowen J."/>
            <person name="Foster T."/>
            <person name="Erridge Z."/>
            <person name="Tiffin H."/>
            <person name="Waite C."/>
            <person name="Davies K."/>
            <person name="Grierson E."/>
            <person name="Laing W."/>
            <person name="Kirk R."/>
            <person name="Chen X."/>
            <person name="Wood M."/>
            <person name="Montefiori M."/>
            <person name="Brummell D."/>
            <person name="Schwinn K."/>
            <person name="Catanach A."/>
            <person name="Fullerton C."/>
            <person name="Li D."/>
            <person name="Meiyalaghan S."/>
            <person name="Nieuwenhuizen N."/>
            <person name="Read N."/>
            <person name="Prakash R."/>
            <person name="Hunter D."/>
            <person name="Zhang H."/>
            <person name="Mckenzie M."/>
            <person name="Knabel M."/>
            <person name="Harris A."/>
            <person name="Allan A."/>
            <person name="Chen A."/>
            <person name="Janssen B."/>
            <person name="Plunkett B."/>
            <person name="Dwamena C."/>
            <person name="Voogd C."/>
            <person name="Leif D."/>
            <person name="Lafferty D."/>
            <person name="Souleyre E."/>
            <person name="Varkonyi-Gasic E."/>
            <person name="Gambi F."/>
            <person name="Hanley J."/>
            <person name="Yao J.-L."/>
            <person name="Cheung J."/>
            <person name="David K."/>
            <person name="Warren B."/>
            <person name="Marsh K."/>
            <person name="Snowden K."/>
            <person name="Lin-Wang K."/>
            <person name="Brian L."/>
            <person name="Martinez-Sanchez M."/>
            <person name="Wang M."/>
            <person name="Ileperuma N."/>
            <person name="Macnee N."/>
            <person name="Campin R."/>
            <person name="Mcatee P."/>
            <person name="Drummond R."/>
            <person name="Espley R."/>
            <person name="Ireland H."/>
            <person name="Wu R."/>
            <person name="Atkinson R."/>
            <person name="Karunairetnam S."/>
            <person name="Bulley S."/>
            <person name="Chunkath S."/>
            <person name="Hanley Z."/>
            <person name="Storey R."/>
            <person name="Thrimawithana A."/>
            <person name="Thomson S."/>
            <person name="David C."/>
            <person name="Testolin R."/>
        </authorList>
    </citation>
    <scope>NUCLEOTIDE SEQUENCE [LARGE SCALE GENOMIC DNA]</scope>
    <source>
        <strain evidence="11">cv. Red5</strain>
        <tissue evidence="10">Young leaf</tissue>
    </source>
</reference>
<dbReference type="SUPFAM" id="SSF49354">
    <property type="entry name" value="PapD-like"/>
    <property type="match status" value="1"/>
</dbReference>
<evidence type="ECO:0000256" key="5">
    <source>
        <dbReference type="ARBA" id="ARBA00023136"/>
    </source>
</evidence>
<dbReference type="GO" id="GO:0090158">
    <property type="term" value="P:endoplasmic reticulum membrane organization"/>
    <property type="evidence" value="ECO:0007669"/>
    <property type="project" value="TreeGrafter"/>
</dbReference>
<dbReference type="Gramene" id="PSS32434">
    <property type="protein sequence ID" value="PSS32434"/>
    <property type="gene ID" value="CEY00_Acc02733"/>
</dbReference>
<dbReference type="Pfam" id="PF00635">
    <property type="entry name" value="Motile_Sperm"/>
    <property type="match status" value="1"/>
</dbReference>
<keyword evidence="6" id="KW-0175">Coiled coil</keyword>
<evidence type="ECO:0000256" key="3">
    <source>
        <dbReference type="ARBA" id="ARBA00022692"/>
    </source>
</evidence>
<dbReference type="Gene3D" id="2.60.40.10">
    <property type="entry name" value="Immunoglobulins"/>
    <property type="match status" value="1"/>
</dbReference>
<evidence type="ECO:0000259" key="9">
    <source>
        <dbReference type="PROSITE" id="PS50202"/>
    </source>
</evidence>
<feature type="transmembrane region" description="Helical" evidence="8">
    <location>
        <begin position="216"/>
        <end position="235"/>
    </location>
</feature>
<accession>A0A2R6RR01</accession>
<dbReference type="FunFam" id="2.60.40.10:FF:000813">
    <property type="entry name" value="Vesicle-associated protein 1-1"/>
    <property type="match status" value="1"/>
</dbReference>
<comment type="similarity">
    <text evidence="2">Belongs to the VAMP-associated protein (VAP) (TC 9.B.17) family.</text>
</comment>
<keyword evidence="11" id="KW-1185">Reference proteome</keyword>
<dbReference type="EMBL" id="NKQK01000003">
    <property type="protein sequence ID" value="PSS32434.1"/>
    <property type="molecule type" value="Genomic_DNA"/>
</dbReference>
<sequence length="238" mass="26533">MGAEEFLSIDPMELKFPFELKKQIAASFQLLNKTDNYVAFKVKTTNPKQYSVRPNNGVVLPHSTCNVIVTMQAQREAPPDMQSKDRFLVQSVVAWPGATPKDIKPEMFIKDRGNHVEDCKLRVVFVSPPKPPSPVPEESEEGSSPRASESENGNISASELAAGSREHVERQDKSAEASSLFLKLTEEKNRITQQNDKLRQELEFLRRRTAKSSGGVPLLYVVLIGVFGILVGYLMTNS</sequence>
<keyword evidence="3 8" id="KW-0812">Transmembrane</keyword>
<proteinExistence type="inferred from homology"/>
<comment type="caution">
    <text evidence="10">The sequence shown here is derived from an EMBL/GenBank/DDBJ whole genome shotgun (WGS) entry which is preliminary data.</text>
</comment>
<feature type="coiled-coil region" evidence="6">
    <location>
        <begin position="181"/>
        <end position="208"/>
    </location>
</feature>
<feature type="region of interest" description="Disordered" evidence="7">
    <location>
        <begin position="125"/>
        <end position="172"/>
    </location>
</feature>
<dbReference type="GO" id="GO:0005789">
    <property type="term" value="C:endoplasmic reticulum membrane"/>
    <property type="evidence" value="ECO:0007669"/>
    <property type="project" value="InterPro"/>
</dbReference>
<dbReference type="Proteomes" id="UP000241394">
    <property type="component" value="Chromosome LG3"/>
</dbReference>
<dbReference type="InterPro" id="IPR016763">
    <property type="entry name" value="VAP"/>
</dbReference>
<dbReference type="PROSITE" id="PS50202">
    <property type="entry name" value="MSP"/>
    <property type="match status" value="1"/>
</dbReference>
<keyword evidence="4 8" id="KW-1133">Transmembrane helix</keyword>
<feature type="domain" description="MSP" evidence="9">
    <location>
        <begin position="6"/>
        <end position="126"/>
    </location>
</feature>
<evidence type="ECO:0000256" key="2">
    <source>
        <dbReference type="ARBA" id="ARBA00008932"/>
    </source>
</evidence>
<dbReference type="AlphaFoldDB" id="A0A2R6RR01"/>
<evidence type="ECO:0000313" key="10">
    <source>
        <dbReference type="EMBL" id="PSS32434.1"/>
    </source>
</evidence>
<evidence type="ECO:0000313" key="11">
    <source>
        <dbReference type="Proteomes" id="UP000241394"/>
    </source>
</evidence>
<reference evidence="11" key="2">
    <citation type="journal article" date="2018" name="BMC Genomics">
        <title>A manually annotated Actinidia chinensis var. chinensis (kiwifruit) genome highlights the challenges associated with draft genomes and gene prediction in plants.</title>
        <authorList>
            <person name="Pilkington S.M."/>
            <person name="Crowhurst R."/>
            <person name="Hilario E."/>
            <person name="Nardozza S."/>
            <person name="Fraser L."/>
            <person name="Peng Y."/>
            <person name="Gunaseelan K."/>
            <person name="Simpson R."/>
            <person name="Tahir J."/>
            <person name="Deroles S.C."/>
            <person name="Templeton K."/>
            <person name="Luo Z."/>
            <person name="Davy M."/>
            <person name="Cheng C."/>
            <person name="McNeilage M."/>
            <person name="Scaglione D."/>
            <person name="Liu Y."/>
            <person name="Zhang Q."/>
            <person name="Datson P."/>
            <person name="De Silva N."/>
            <person name="Gardiner S.E."/>
            <person name="Bassett H."/>
            <person name="Chagne D."/>
            <person name="McCallum J."/>
            <person name="Dzierzon H."/>
            <person name="Deng C."/>
            <person name="Wang Y.Y."/>
            <person name="Barron L."/>
            <person name="Manako K."/>
            <person name="Bowen J."/>
            <person name="Foster T.M."/>
            <person name="Erridge Z.A."/>
            <person name="Tiffin H."/>
            <person name="Waite C.N."/>
            <person name="Davies K.M."/>
            <person name="Grierson E.P."/>
            <person name="Laing W.A."/>
            <person name="Kirk R."/>
            <person name="Chen X."/>
            <person name="Wood M."/>
            <person name="Montefiori M."/>
            <person name="Brummell D.A."/>
            <person name="Schwinn K.E."/>
            <person name="Catanach A."/>
            <person name="Fullerton C."/>
            <person name="Li D."/>
            <person name="Meiyalaghan S."/>
            <person name="Nieuwenhuizen N."/>
            <person name="Read N."/>
            <person name="Prakash R."/>
            <person name="Hunter D."/>
            <person name="Zhang H."/>
            <person name="McKenzie M."/>
            <person name="Knabel M."/>
            <person name="Harris A."/>
            <person name="Allan A.C."/>
            <person name="Gleave A."/>
            <person name="Chen A."/>
            <person name="Janssen B.J."/>
            <person name="Plunkett B."/>
            <person name="Ampomah-Dwamena C."/>
            <person name="Voogd C."/>
            <person name="Leif D."/>
            <person name="Lafferty D."/>
            <person name="Souleyre E.J.F."/>
            <person name="Varkonyi-Gasic E."/>
            <person name="Gambi F."/>
            <person name="Hanley J."/>
            <person name="Yao J.L."/>
            <person name="Cheung J."/>
            <person name="David K.M."/>
            <person name="Warren B."/>
            <person name="Marsh K."/>
            <person name="Snowden K.C."/>
            <person name="Lin-Wang K."/>
            <person name="Brian L."/>
            <person name="Martinez-Sanchez M."/>
            <person name="Wang M."/>
            <person name="Ileperuma N."/>
            <person name="Macnee N."/>
            <person name="Campin R."/>
            <person name="McAtee P."/>
            <person name="Drummond R.S.M."/>
            <person name="Espley R.V."/>
            <person name="Ireland H.S."/>
            <person name="Wu R."/>
            <person name="Atkinson R.G."/>
            <person name="Karunairetnam S."/>
            <person name="Bulley S."/>
            <person name="Chunkath S."/>
            <person name="Hanley Z."/>
            <person name="Storey R."/>
            <person name="Thrimawithana A.H."/>
            <person name="Thomson S."/>
            <person name="David C."/>
            <person name="Testolin R."/>
            <person name="Huang H."/>
            <person name="Hellens R.P."/>
            <person name="Schaffer R.J."/>
        </authorList>
    </citation>
    <scope>NUCLEOTIDE SEQUENCE [LARGE SCALE GENOMIC DNA]</scope>
    <source>
        <strain evidence="11">cv. Red5</strain>
    </source>
</reference>
<evidence type="ECO:0000256" key="4">
    <source>
        <dbReference type="ARBA" id="ARBA00022989"/>
    </source>
</evidence>
<dbReference type="OrthoDB" id="264603at2759"/>
<dbReference type="InterPro" id="IPR013783">
    <property type="entry name" value="Ig-like_fold"/>
</dbReference>
<dbReference type="PANTHER" id="PTHR10809">
    <property type="entry name" value="VESICLE-ASSOCIATED MEMBRANE PROTEIN-ASSOCIATED PROTEIN"/>
    <property type="match status" value="1"/>
</dbReference>
<dbReference type="InterPro" id="IPR000535">
    <property type="entry name" value="MSP_dom"/>
</dbReference>
<organism evidence="10 11">
    <name type="scientific">Actinidia chinensis var. chinensis</name>
    <name type="common">Chinese soft-hair kiwi</name>
    <dbReference type="NCBI Taxonomy" id="1590841"/>
    <lineage>
        <taxon>Eukaryota</taxon>
        <taxon>Viridiplantae</taxon>
        <taxon>Streptophyta</taxon>
        <taxon>Embryophyta</taxon>
        <taxon>Tracheophyta</taxon>
        <taxon>Spermatophyta</taxon>
        <taxon>Magnoliopsida</taxon>
        <taxon>eudicotyledons</taxon>
        <taxon>Gunneridae</taxon>
        <taxon>Pentapetalae</taxon>
        <taxon>asterids</taxon>
        <taxon>Ericales</taxon>
        <taxon>Actinidiaceae</taxon>
        <taxon>Actinidia</taxon>
    </lineage>
</organism>
<gene>
    <name evidence="10" type="ORF">CEY00_Acc02733</name>
</gene>